<feature type="transmembrane region" description="Helical" evidence="1">
    <location>
        <begin position="20"/>
        <end position="41"/>
    </location>
</feature>
<keyword evidence="3" id="KW-1185">Reference proteome</keyword>
<evidence type="ECO:0000313" key="3">
    <source>
        <dbReference type="Proteomes" id="UP000236220"/>
    </source>
</evidence>
<dbReference type="GO" id="GO:0009055">
    <property type="term" value="F:electron transfer activity"/>
    <property type="evidence" value="ECO:0007669"/>
    <property type="project" value="InterPro"/>
</dbReference>
<keyword evidence="1" id="KW-0472">Membrane</keyword>
<dbReference type="SUPFAM" id="SSF47175">
    <property type="entry name" value="Cytochromes"/>
    <property type="match status" value="1"/>
</dbReference>
<dbReference type="AlphaFoldDB" id="A0A2K1PYC4"/>
<dbReference type="OrthoDB" id="5984407at2"/>
<evidence type="ECO:0000313" key="2">
    <source>
        <dbReference type="EMBL" id="PNS07780.1"/>
    </source>
</evidence>
<keyword evidence="1" id="KW-1133">Transmembrane helix</keyword>
<dbReference type="PROSITE" id="PS51009">
    <property type="entry name" value="CYTCII"/>
    <property type="match status" value="1"/>
</dbReference>
<gene>
    <name evidence="2" type="ORF">Lysil_1956</name>
</gene>
<evidence type="ECO:0000256" key="1">
    <source>
        <dbReference type="SAM" id="Phobius"/>
    </source>
</evidence>
<dbReference type="EMBL" id="NPZB01000002">
    <property type="protein sequence ID" value="PNS07780.1"/>
    <property type="molecule type" value="Genomic_DNA"/>
</dbReference>
<dbReference type="GO" id="GO:0005506">
    <property type="term" value="F:iron ion binding"/>
    <property type="evidence" value="ECO:0007669"/>
    <property type="project" value="InterPro"/>
</dbReference>
<name>A0A2K1PYC4_9GAMM</name>
<protein>
    <submittedName>
        <fullName evidence="2">Cytochrome C</fullName>
    </submittedName>
</protein>
<keyword evidence="1" id="KW-0812">Transmembrane</keyword>
<dbReference type="GO" id="GO:0020037">
    <property type="term" value="F:heme binding"/>
    <property type="evidence" value="ECO:0007669"/>
    <property type="project" value="InterPro"/>
</dbReference>
<dbReference type="InterPro" id="IPR002321">
    <property type="entry name" value="Cyt_c_II"/>
</dbReference>
<comment type="caution">
    <text evidence="2">The sequence shown here is derived from an EMBL/GenBank/DDBJ whole genome shotgun (WGS) entry which is preliminary data.</text>
</comment>
<dbReference type="Gene3D" id="1.20.120.10">
    <property type="entry name" value="Cytochrome c/b562"/>
    <property type="match status" value="1"/>
</dbReference>
<organism evidence="2 3">
    <name type="scientific">Solilutibacter silvestris</name>
    <dbReference type="NCBI Taxonomy" id="1645665"/>
    <lineage>
        <taxon>Bacteria</taxon>
        <taxon>Pseudomonadati</taxon>
        <taxon>Pseudomonadota</taxon>
        <taxon>Gammaproteobacteria</taxon>
        <taxon>Lysobacterales</taxon>
        <taxon>Lysobacteraceae</taxon>
        <taxon>Solilutibacter</taxon>
    </lineage>
</organism>
<dbReference type="InterPro" id="IPR010980">
    <property type="entry name" value="Cyt_c/b562"/>
</dbReference>
<dbReference type="Proteomes" id="UP000236220">
    <property type="component" value="Unassembled WGS sequence"/>
</dbReference>
<dbReference type="GO" id="GO:0022900">
    <property type="term" value="P:electron transport chain"/>
    <property type="evidence" value="ECO:0007669"/>
    <property type="project" value="InterPro"/>
</dbReference>
<reference evidence="2 3" key="1">
    <citation type="submission" date="2017-08" db="EMBL/GenBank/DDBJ databases">
        <title>Lysobacter sylvestris genome.</title>
        <authorList>
            <person name="Zhang D.-C."/>
            <person name="Albuquerque L."/>
            <person name="Franca L."/>
            <person name="Froufe H.J.C."/>
            <person name="Barroso C."/>
            <person name="Egas C."/>
            <person name="Da Costa M."/>
            <person name="Margesin R."/>
        </authorList>
    </citation>
    <scope>NUCLEOTIDE SEQUENCE [LARGE SCALE GENOMIC DNA]</scope>
    <source>
        <strain evidence="2 3">AM20-91</strain>
    </source>
</reference>
<sequence length="147" mass="16458">MSTPAPDAPKSGSASKRYFFLWLVGLLMGIIATVMIIRMWPKHDPFPHALMHVQAHHMDALKENLKTNRCAATDTIPHLQTLRRTADDLEAAFPDLAKDDRFTKHASDFRKVLDASLASPPMNCEGVKQTLAMISDQCKACHDDFNK</sequence>
<proteinExistence type="predicted"/>
<accession>A0A2K1PYC4</accession>
<dbReference type="RefSeq" id="WP_103075444.1">
    <property type="nucleotide sequence ID" value="NZ_NPZB01000002.1"/>
</dbReference>